<protein>
    <submittedName>
        <fullName evidence="10">MFS family permease</fullName>
    </submittedName>
</protein>
<dbReference type="InterPro" id="IPR024989">
    <property type="entry name" value="MFS_assoc_dom"/>
</dbReference>
<evidence type="ECO:0000256" key="1">
    <source>
        <dbReference type="ARBA" id="ARBA00004429"/>
    </source>
</evidence>
<keyword evidence="5 8" id="KW-0812">Transmembrane</keyword>
<dbReference type="EMBL" id="JBEPLO010000020">
    <property type="protein sequence ID" value="MET3558648.1"/>
    <property type="molecule type" value="Genomic_DNA"/>
</dbReference>
<feature type="transmembrane region" description="Helical" evidence="8">
    <location>
        <begin position="72"/>
        <end position="92"/>
    </location>
</feature>
<feature type="transmembrane region" description="Helical" evidence="8">
    <location>
        <begin position="36"/>
        <end position="60"/>
    </location>
</feature>
<dbReference type="Proteomes" id="UP001549122">
    <property type="component" value="Unassembled WGS sequence"/>
</dbReference>
<evidence type="ECO:0000256" key="8">
    <source>
        <dbReference type="SAM" id="Phobius"/>
    </source>
</evidence>
<dbReference type="InterPro" id="IPR020846">
    <property type="entry name" value="MFS_dom"/>
</dbReference>
<comment type="subcellular location">
    <subcellularLocation>
        <location evidence="1">Cell inner membrane</location>
        <topology evidence="1">Multi-pass membrane protein</topology>
    </subcellularLocation>
</comment>
<evidence type="ECO:0000313" key="11">
    <source>
        <dbReference type="Proteomes" id="UP001549122"/>
    </source>
</evidence>
<feature type="transmembrane region" description="Helical" evidence="8">
    <location>
        <begin position="389"/>
        <end position="410"/>
    </location>
</feature>
<feature type="transmembrane region" description="Helical" evidence="8">
    <location>
        <begin position="272"/>
        <end position="290"/>
    </location>
</feature>
<feature type="transmembrane region" description="Helical" evidence="8">
    <location>
        <begin position="356"/>
        <end position="383"/>
    </location>
</feature>
<evidence type="ECO:0000256" key="3">
    <source>
        <dbReference type="ARBA" id="ARBA00022475"/>
    </source>
</evidence>
<keyword evidence="2" id="KW-0813">Transport</keyword>
<sequence>MSGLEPVFMAISETDRLVMSTGSCSFRKKMMEQKRYLFGLVQLLSYLCFGVLMAKLIPYLDQLGYDSYARGFALSGCALATIMIQLGFGYLFDKIGKVKRLIIFSMLTFTVTGSLLFALPLNFTGMLLLVTLSGGYLNALCGFIDSWIMGLGDLMKNQLSQLKAFGSLGWTIGSLGSSVLLKLFGYQGIALLILGLGFFICGLMFKLPDSDPPVLDEPIHSHDILTLWRLKSYMLLILTLFLLYAMVVANTSLVVDKMIALKASPVEISLKWAMGSLLEIPMYAFGMVLIKKYGSLRLLQVSAVISTVQFLLFAIASSGMEIVLVSLLQVFTTPIILVTSKLLIDHLVPNHLRNSGQMIAISLFVGGSAFLVPIVSGLFGILLGYSTTLILFACLGLLAFYLLHLLSRLISSK</sequence>
<feature type="transmembrane region" description="Helical" evidence="8">
    <location>
        <begin position="101"/>
        <end position="121"/>
    </location>
</feature>
<evidence type="ECO:0000256" key="5">
    <source>
        <dbReference type="ARBA" id="ARBA00022692"/>
    </source>
</evidence>
<evidence type="ECO:0000256" key="7">
    <source>
        <dbReference type="ARBA" id="ARBA00023136"/>
    </source>
</evidence>
<organism evidence="10 11">
    <name type="scientific">Streptococcus rupicaprae</name>
    <dbReference type="NCBI Taxonomy" id="759619"/>
    <lineage>
        <taxon>Bacteria</taxon>
        <taxon>Bacillati</taxon>
        <taxon>Bacillota</taxon>
        <taxon>Bacilli</taxon>
        <taxon>Lactobacillales</taxon>
        <taxon>Streptococcaceae</taxon>
        <taxon>Streptococcus</taxon>
    </lineage>
</organism>
<evidence type="ECO:0000256" key="4">
    <source>
        <dbReference type="ARBA" id="ARBA00022519"/>
    </source>
</evidence>
<keyword evidence="6 8" id="KW-1133">Transmembrane helix</keyword>
<feature type="transmembrane region" description="Helical" evidence="8">
    <location>
        <begin position="127"/>
        <end position="150"/>
    </location>
</feature>
<reference evidence="10 11" key="1">
    <citation type="submission" date="2024-06" db="EMBL/GenBank/DDBJ databases">
        <title>Genomic Encyclopedia of Type Strains, Phase IV (KMG-IV): sequencing the most valuable type-strain genomes for metagenomic binning, comparative biology and taxonomic classification.</title>
        <authorList>
            <person name="Goeker M."/>
        </authorList>
    </citation>
    <scope>NUCLEOTIDE SEQUENCE [LARGE SCALE GENOMIC DNA]</scope>
    <source>
        <strain evidence="10 11">DSM 28303</strain>
    </source>
</reference>
<dbReference type="InterPro" id="IPR036259">
    <property type="entry name" value="MFS_trans_sf"/>
</dbReference>
<dbReference type="SUPFAM" id="SSF103473">
    <property type="entry name" value="MFS general substrate transporter"/>
    <property type="match status" value="1"/>
</dbReference>
<dbReference type="PROSITE" id="PS50850">
    <property type="entry name" value="MFS"/>
    <property type="match status" value="1"/>
</dbReference>
<comment type="caution">
    <text evidence="10">The sequence shown here is derived from an EMBL/GenBank/DDBJ whole genome shotgun (WGS) entry which is preliminary data.</text>
</comment>
<feature type="transmembrane region" description="Helical" evidence="8">
    <location>
        <begin position="233"/>
        <end position="252"/>
    </location>
</feature>
<evidence type="ECO:0000256" key="6">
    <source>
        <dbReference type="ARBA" id="ARBA00022989"/>
    </source>
</evidence>
<keyword evidence="7 8" id="KW-0472">Membrane</keyword>
<dbReference type="PANTHER" id="PTHR23522">
    <property type="entry name" value="BLL5896 PROTEIN"/>
    <property type="match status" value="1"/>
</dbReference>
<evidence type="ECO:0000259" key="9">
    <source>
        <dbReference type="PROSITE" id="PS50850"/>
    </source>
</evidence>
<feature type="transmembrane region" description="Helical" evidence="8">
    <location>
        <begin position="297"/>
        <end position="316"/>
    </location>
</feature>
<keyword evidence="11" id="KW-1185">Reference proteome</keyword>
<evidence type="ECO:0000256" key="2">
    <source>
        <dbReference type="ARBA" id="ARBA00022448"/>
    </source>
</evidence>
<proteinExistence type="predicted"/>
<dbReference type="RefSeq" id="WP_354365778.1">
    <property type="nucleotide sequence ID" value="NZ_JBEPLO010000020.1"/>
</dbReference>
<keyword evidence="4" id="KW-0997">Cell inner membrane</keyword>
<dbReference type="PANTHER" id="PTHR23522:SF10">
    <property type="entry name" value="3-PHENYLPROPIONIC ACID TRANSPORTER-RELATED"/>
    <property type="match status" value="1"/>
</dbReference>
<accession>A0ABV2FJE3</accession>
<evidence type="ECO:0000313" key="10">
    <source>
        <dbReference type="EMBL" id="MET3558648.1"/>
    </source>
</evidence>
<dbReference type="Pfam" id="PF12832">
    <property type="entry name" value="MFS_1_like"/>
    <property type="match status" value="1"/>
</dbReference>
<keyword evidence="3" id="KW-1003">Cell membrane</keyword>
<gene>
    <name evidence="10" type="ORF">ABID29_001774</name>
</gene>
<feature type="transmembrane region" description="Helical" evidence="8">
    <location>
        <begin position="186"/>
        <end position="205"/>
    </location>
</feature>
<feature type="domain" description="Major facilitator superfamily (MFS) profile" evidence="9">
    <location>
        <begin position="34"/>
        <end position="411"/>
    </location>
</feature>
<dbReference type="Gene3D" id="1.20.1250.20">
    <property type="entry name" value="MFS general substrate transporter like domains"/>
    <property type="match status" value="2"/>
</dbReference>
<name>A0ABV2FJE3_9STRE</name>